<dbReference type="RefSeq" id="WP_256655184.1">
    <property type="nucleotide sequence ID" value="NZ_JANIAA010000046.1"/>
</dbReference>
<dbReference type="InterPro" id="IPR036412">
    <property type="entry name" value="HAD-like_sf"/>
</dbReference>
<evidence type="ECO:0000313" key="3">
    <source>
        <dbReference type="Proteomes" id="UP001204746"/>
    </source>
</evidence>
<protein>
    <submittedName>
        <fullName evidence="2">Haloacid dehalogenase type II</fullName>
    </submittedName>
</protein>
<dbReference type="EMBL" id="JANIAA010000046">
    <property type="protein sequence ID" value="MCQ8194370.1"/>
    <property type="molecule type" value="Genomic_DNA"/>
</dbReference>
<feature type="region of interest" description="Disordered" evidence="1">
    <location>
        <begin position="155"/>
        <end position="180"/>
    </location>
</feature>
<evidence type="ECO:0000313" key="2">
    <source>
        <dbReference type="EMBL" id="MCQ8194370.1"/>
    </source>
</evidence>
<dbReference type="SUPFAM" id="SSF56784">
    <property type="entry name" value="HAD-like"/>
    <property type="match status" value="1"/>
</dbReference>
<dbReference type="Proteomes" id="UP001204746">
    <property type="component" value="Unassembled WGS sequence"/>
</dbReference>
<evidence type="ECO:0000256" key="1">
    <source>
        <dbReference type="SAM" id="MobiDB-lite"/>
    </source>
</evidence>
<dbReference type="Gene3D" id="1.10.150.240">
    <property type="entry name" value="Putative phosphatase, domain 2"/>
    <property type="match status" value="1"/>
</dbReference>
<reference evidence="2 3" key="1">
    <citation type="submission" date="2022-07" db="EMBL/GenBank/DDBJ databases">
        <authorList>
            <person name="Phongsopitanun W."/>
            <person name="Tanasupawat S."/>
        </authorList>
    </citation>
    <scope>NUCLEOTIDE SEQUENCE [LARGE SCALE GENOMIC DNA]</scope>
    <source>
        <strain evidence="2 3">RCU-064</strain>
    </source>
</reference>
<dbReference type="InterPro" id="IPR023198">
    <property type="entry name" value="PGP-like_dom2"/>
</dbReference>
<feature type="region of interest" description="Disordered" evidence="1">
    <location>
        <begin position="124"/>
        <end position="143"/>
    </location>
</feature>
<organism evidence="2 3">
    <name type="scientific">Streptomyces rugosispiralis</name>
    <dbReference type="NCBI Taxonomy" id="2967341"/>
    <lineage>
        <taxon>Bacteria</taxon>
        <taxon>Bacillati</taxon>
        <taxon>Actinomycetota</taxon>
        <taxon>Actinomycetes</taxon>
        <taxon>Kitasatosporales</taxon>
        <taxon>Streptomycetaceae</taxon>
        <taxon>Streptomyces</taxon>
    </lineage>
</organism>
<proteinExistence type="predicted"/>
<dbReference type="InterPro" id="IPR023214">
    <property type="entry name" value="HAD_sf"/>
</dbReference>
<name>A0ABT1VC74_9ACTN</name>
<comment type="caution">
    <text evidence="2">The sequence shown here is derived from an EMBL/GenBank/DDBJ whole genome shotgun (WGS) entry which is preliminary data.</text>
</comment>
<sequence>MSPLAAHLEAIGLPGHLLPVWFAGVLRDGIALSLAGGRATFVEVGGDVLRTLRARHGPGGADPAAAVDHVLSGLPDLPVQPDVPEGVRALHAAGHRPVTLTNGSADTTRAVLDRATGVADLARSLGPARPADPRDGVAGAADGVPVAVLDSSRSALRRSAKAGRPVCSGPSAAPRPSTGG</sequence>
<keyword evidence="3" id="KW-1185">Reference proteome</keyword>
<dbReference type="Gene3D" id="3.40.50.1000">
    <property type="entry name" value="HAD superfamily/HAD-like"/>
    <property type="match status" value="1"/>
</dbReference>
<gene>
    <name evidence="2" type="ORF">NP777_40285</name>
</gene>
<accession>A0ABT1VC74</accession>